<accession>A0A381NII0</accession>
<gene>
    <name evidence="2" type="ORF">METZ01_LOCUS6778</name>
</gene>
<dbReference type="PRINTS" id="PR00081">
    <property type="entry name" value="GDHRDH"/>
</dbReference>
<dbReference type="GO" id="GO:0016616">
    <property type="term" value="F:oxidoreductase activity, acting on the CH-OH group of donors, NAD or NADP as acceptor"/>
    <property type="evidence" value="ECO:0007669"/>
    <property type="project" value="TreeGrafter"/>
</dbReference>
<dbReference type="Gene3D" id="3.40.50.720">
    <property type="entry name" value="NAD(P)-binding Rossmann-like Domain"/>
    <property type="match status" value="1"/>
</dbReference>
<proteinExistence type="inferred from homology"/>
<reference evidence="2" key="1">
    <citation type="submission" date="2018-05" db="EMBL/GenBank/DDBJ databases">
        <authorList>
            <person name="Lanie J.A."/>
            <person name="Ng W.-L."/>
            <person name="Kazmierczak K.M."/>
            <person name="Andrzejewski T.M."/>
            <person name="Davidsen T.M."/>
            <person name="Wayne K.J."/>
            <person name="Tettelin H."/>
            <person name="Glass J.I."/>
            <person name="Rusch D."/>
            <person name="Podicherti R."/>
            <person name="Tsui H.-C.T."/>
            <person name="Winkler M.E."/>
        </authorList>
    </citation>
    <scope>NUCLEOTIDE SEQUENCE</scope>
</reference>
<evidence type="ECO:0000256" key="1">
    <source>
        <dbReference type="ARBA" id="ARBA00006484"/>
    </source>
</evidence>
<dbReference type="Pfam" id="PF13561">
    <property type="entry name" value="adh_short_C2"/>
    <property type="match status" value="1"/>
</dbReference>
<dbReference type="InterPro" id="IPR036291">
    <property type="entry name" value="NAD(P)-bd_dom_sf"/>
</dbReference>
<dbReference type="FunFam" id="3.40.50.720:FF:000084">
    <property type="entry name" value="Short-chain dehydrogenase reductase"/>
    <property type="match status" value="1"/>
</dbReference>
<dbReference type="PANTHER" id="PTHR42760">
    <property type="entry name" value="SHORT-CHAIN DEHYDROGENASES/REDUCTASES FAMILY MEMBER"/>
    <property type="match status" value="1"/>
</dbReference>
<dbReference type="CDD" id="cd05233">
    <property type="entry name" value="SDR_c"/>
    <property type="match status" value="1"/>
</dbReference>
<comment type="similarity">
    <text evidence="1">Belongs to the short-chain dehydrogenases/reductases (SDR) family.</text>
</comment>
<dbReference type="AlphaFoldDB" id="A0A381NII0"/>
<dbReference type="PRINTS" id="PR00080">
    <property type="entry name" value="SDRFAMILY"/>
</dbReference>
<name>A0A381NII0_9ZZZZ</name>
<dbReference type="InterPro" id="IPR002347">
    <property type="entry name" value="SDR_fam"/>
</dbReference>
<sequence length="280" mass="29321">MGSTMMKQLQGKVAFITGAGRGIGAGIASVLASRGASVAVCDVDGSAAQETADQINGAGGRVIAGAVDVTDPDSLQQFTSLAIVELGAIDICVPNAGVIGGKGFSARKDFTKQDWDMTFAVNVHGVANTVDSVKQHMMDREQGKIVIIASHGGRKPRGVADRARGTAQQPYAVSKAAAIQYTHFLAMELGAYNINVNAVCPGRLWTPMWEAIAINHKELDPAFADMTPHEIFIDQIKATMPLGRPQTPEDIGKTVAFLASDDASEITGQAINVNGGAIFN</sequence>
<protein>
    <recommendedName>
        <fullName evidence="3">SDR family oxidoreductase</fullName>
    </recommendedName>
</protein>
<dbReference type="SUPFAM" id="SSF51735">
    <property type="entry name" value="NAD(P)-binding Rossmann-fold domains"/>
    <property type="match status" value="1"/>
</dbReference>
<evidence type="ECO:0000313" key="2">
    <source>
        <dbReference type="EMBL" id="SUZ53924.1"/>
    </source>
</evidence>
<organism evidence="2">
    <name type="scientific">marine metagenome</name>
    <dbReference type="NCBI Taxonomy" id="408172"/>
    <lineage>
        <taxon>unclassified sequences</taxon>
        <taxon>metagenomes</taxon>
        <taxon>ecological metagenomes</taxon>
    </lineage>
</organism>
<dbReference type="EMBL" id="UINC01000356">
    <property type="protein sequence ID" value="SUZ53924.1"/>
    <property type="molecule type" value="Genomic_DNA"/>
</dbReference>
<evidence type="ECO:0008006" key="3">
    <source>
        <dbReference type="Google" id="ProtNLM"/>
    </source>
</evidence>